<dbReference type="Pfam" id="PF17339">
    <property type="entry name" value="PH_15"/>
    <property type="match status" value="1"/>
</dbReference>
<dbReference type="InterPro" id="IPR040443">
    <property type="entry name" value="PH_15"/>
</dbReference>
<feature type="region of interest" description="Disordered" evidence="1">
    <location>
        <begin position="151"/>
        <end position="181"/>
    </location>
</feature>
<gene>
    <name evidence="3" type="primary">Acey_s0218.g2439</name>
    <name evidence="3" type="ORF">Y032_0218g2439</name>
</gene>
<dbReference type="Proteomes" id="UP000024635">
    <property type="component" value="Unassembled WGS sequence"/>
</dbReference>
<keyword evidence="4" id="KW-1185">Reference proteome</keyword>
<dbReference type="EMBL" id="JARK01001554">
    <property type="protein sequence ID" value="EYB90606.1"/>
    <property type="molecule type" value="Genomic_DNA"/>
</dbReference>
<dbReference type="OrthoDB" id="5875557at2759"/>
<reference evidence="4" key="1">
    <citation type="journal article" date="2015" name="Nat. Genet.">
        <title>The genome and transcriptome of the zoonotic hookworm Ancylostoma ceylanicum identify infection-specific gene families.</title>
        <authorList>
            <person name="Schwarz E.M."/>
            <person name="Hu Y."/>
            <person name="Antoshechkin I."/>
            <person name="Miller M.M."/>
            <person name="Sternberg P.W."/>
            <person name="Aroian R.V."/>
        </authorList>
    </citation>
    <scope>NUCLEOTIDE SEQUENCE</scope>
    <source>
        <strain evidence="4">HY135</strain>
    </source>
</reference>
<evidence type="ECO:0000313" key="4">
    <source>
        <dbReference type="Proteomes" id="UP000024635"/>
    </source>
</evidence>
<protein>
    <recommendedName>
        <fullName evidence="2">PH-15 domain-containing protein</fullName>
    </recommendedName>
</protein>
<evidence type="ECO:0000256" key="1">
    <source>
        <dbReference type="SAM" id="MobiDB-lite"/>
    </source>
</evidence>
<name>A0A016SJU1_9BILA</name>
<feature type="domain" description="PH-15" evidence="2">
    <location>
        <begin position="45"/>
        <end position="102"/>
    </location>
</feature>
<sequence>MPRARLARDLVATCFLLRSGQIRPCDQVLLLEMNARGMTTAAPAMFAREPLMGKIYELSKLRNMNIERYEDGGIIVRIQTIEGKKVRLRLTGAAGAAWAAKLINIRGDLVGHTTHPNVDYTEGHHTGCGNCALPSDSDGSFVARKASQSGSNHSKFSYSVTLHDGTRSTNDTTDPSEYGEKDTVLNGDVPSILDSAEFKNPERARGGKVQGDVSEMIHSIMTTSSSNNSSRRRIIRKQVDELIKKHMREEQQRKETSLSPSAKVDAAFARLANVNTASHSGMHI</sequence>
<evidence type="ECO:0000259" key="2">
    <source>
        <dbReference type="Pfam" id="PF17339"/>
    </source>
</evidence>
<proteinExistence type="predicted"/>
<feature type="compositionally biased region" description="Polar residues" evidence="1">
    <location>
        <begin position="151"/>
        <end position="160"/>
    </location>
</feature>
<evidence type="ECO:0000313" key="3">
    <source>
        <dbReference type="EMBL" id="EYB90606.1"/>
    </source>
</evidence>
<organism evidence="3 4">
    <name type="scientific">Ancylostoma ceylanicum</name>
    <dbReference type="NCBI Taxonomy" id="53326"/>
    <lineage>
        <taxon>Eukaryota</taxon>
        <taxon>Metazoa</taxon>
        <taxon>Ecdysozoa</taxon>
        <taxon>Nematoda</taxon>
        <taxon>Chromadorea</taxon>
        <taxon>Rhabditida</taxon>
        <taxon>Rhabditina</taxon>
        <taxon>Rhabditomorpha</taxon>
        <taxon>Strongyloidea</taxon>
        <taxon>Ancylostomatidae</taxon>
        <taxon>Ancylostomatinae</taxon>
        <taxon>Ancylostoma</taxon>
    </lineage>
</organism>
<dbReference type="AlphaFoldDB" id="A0A016SJU1"/>
<comment type="caution">
    <text evidence="3">The sequence shown here is derived from an EMBL/GenBank/DDBJ whole genome shotgun (WGS) entry which is preliminary data.</text>
</comment>
<accession>A0A016SJU1</accession>